<dbReference type="SMART" id="SM00220">
    <property type="entry name" value="S_TKc"/>
    <property type="match status" value="1"/>
</dbReference>
<dbReference type="GO" id="GO:0005886">
    <property type="term" value="C:plasma membrane"/>
    <property type="evidence" value="ECO:0007669"/>
    <property type="project" value="TreeGrafter"/>
</dbReference>
<keyword evidence="3 8" id="KW-0418">Kinase</keyword>
<comment type="catalytic activity">
    <reaction evidence="6">
        <text>L-seryl-[protein] + ATP = O-phospho-L-seryl-[protein] + ADP + H(+)</text>
        <dbReference type="Rhea" id="RHEA:17989"/>
        <dbReference type="Rhea" id="RHEA-COMP:9863"/>
        <dbReference type="Rhea" id="RHEA-COMP:11604"/>
        <dbReference type="ChEBI" id="CHEBI:15378"/>
        <dbReference type="ChEBI" id="CHEBI:29999"/>
        <dbReference type="ChEBI" id="CHEBI:30616"/>
        <dbReference type="ChEBI" id="CHEBI:83421"/>
        <dbReference type="ChEBI" id="CHEBI:456216"/>
        <dbReference type="EC" id="2.7.11.1"/>
    </reaction>
</comment>
<dbReference type="EMBL" id="JAUIZM010000006">
    <property type="protein sequence ID" value="KAK1379989.1"/>
    <property type="molecule type" value="Genomic_DNA"/>
</dbReference>
<dbReference type="GO" id="GO:0004674">
    <property type="term" value="F:protein serine/threonine kinase activity"/>
    <property type="evidence" value="ECO:0007669"/>
    <property type="project" value="UniProtKB-EC"/>
</dbReference>
<evidence type="ECO:0000256" key="5">
    <source>
        <dbReference type="ARBA" id="ARBA00047899"/>
    </source>
</evidence>
<dbReference type="InterPro" id="IPR001245">
    <property type="entry name" value="Ser-Thr/Tyr_kinase_cat_dom"/>
</dbReference>
<dbReference type="PROSITE" id="PS00108">
    <property type="entry name" value="PROTEIN_KINASE_ST"/>
    <property type="match status" value="1"/>
</dbReference>
<dbReference type="PROSITE" id="PS50011">
    <property type="entry name" value="PROTEIN_KINASE_DOM"/>
    <property type="match status" value="1"/>
</dbReference>
<evidence type="ECO:0000256" key="3">
    <source>
        <dbReference type="ARBA" id="ARBA00022777"/>
    </source>
</evidence>
<reference evidence="8" key="2">
    <citation type="submission" date="2023-05" db="EMBL/GenBank/DDBJ databases">
        <authorList>
            <person name="Schelkunov M.I."/>
        </authorList>
    </citation>
    <scope>NUCLEOTIDE SEQUENCE</scope>
    <source>
        <strain evidence="8">Hsosn_3</strain>
        <tissue evidence="8">Leaf</tissue>
    </source>
</reference>
<dbReference type="Proteomes" id="UP001237642">
    <property type="component" value="Unassembled WGS sequence"/>
</dbReference>
<dbReference type="AlphaFoldDB" id="A0AAD8I6F2"/>
<dbReference type="SUPFAM" id="SSF56112">
    <property type="entry name" value="Protein kinase-like (PK-like)"/>
    <property type="match status" value="1"/>
</dbReference>
<dbReference type="InterPro" id="IPR008271">
    <property type="entry name" value="Ser/Thr_kinase_AS"/>
</dbReference>
<accession>A0AAD8I6F2</accession>
<evidence type="ECO:0000256" key="2">
    <source>
        <dbReference type="ARBA" id="ARBA00022741"/>
    </source>
</evidence>
<organism evidence="8 9">
    <name type="scientific">Heracleum sosnowskyi</name>
    <dbReference type="NCBI Taxonomy" id="360622"/>
    <lineage>
        <taxon>Eukaryota</taxon>
        <taxon>Viridiplantae</taxon>
        <taxon>Streptophyta</taxon>
        <taxon>Embryophyta</taxon>
        <taxon>Tracheophyta</taxon>
        <taxon>Spermatophyta</taxon>
        <taxon>Magnoliopsida</taxon>
        <taxon>eudicotyledons</taxon>
        <taxon>Gunneridae</taxon>
        <taxon>Pentapetalae</taxon>
        <taxon>asterids</taxon>
        <taxon>campanulids</taxon>
        <taxon>Apiales</taxon>
        <taxon>Apiaceae</taxon>
        <taxon>Apioideae</taxon>
        <taxon>apioid superclade</taxon>
        <taxon>Tordylieae</taxon>
        <taxon>Tordyliinae</taxon>
        <taxon>Heracleum</taxon>
    </lineage>
</organism>
<evidence type="ECO:0000256" key="1">
    <source>
        <dbReference type="ARBA" id="ARBA00022679"/>
    </source>
</evidence>
<keyword evidence="4" id="KW-0067">ATP-binding</keyword>
<evidence type="ECO:0000313" key="9">
    <source>
        <dbReference type="Proteomes" id="UP001237642"/>
    </source>
</evidence>
<gene>
    <name evidence="8" type="ORF">POM88_026733</name>
</gene>
<evidence type="ECO:0000313" key="8">
    <source>
        <dbReference type="EMBL" id="KAK1379989.1"/>
    </source>
</evidence>
<keyword evidence="9" id="KW-1185">Reference proteome</keyword>
<comment type="caution">
    <text evidence="8">The sequence shown here is derived from an EMBL/GenBank/DDBJ whole genome shotgun (WGS) entry which is preliminary data.</text>
</comment>
<dbReference type="PANTHER" id="PTHR44329">
    <property type="entry name" value="SERINE/THREONINE-PROTEIN KINASE TNNI3K-RELATED"/>
    <property type="match status" value="1"/>
</dbReference>
<dbReference type="FunFam" id="3.30.200.20:FF:000034">
    <property type="entry name" value="Kinase suppressor of Ras 1"/>
    <property type="match status" value="1"/>
</dbReference>
<dbReference type="InterPro" id="IPR051681">
    <property type="entry name" value="Ser/Thr_Kinases-Pseudokinases"/>
</dbReference>
<comment type="catalytic activity">
    <reaction evidence="5">
        <text>L-threonyl-[protein] + ATP = O-phospho-L-threonyl-[protein] + ADP + H(+)</text>
        <dbReference type="Rhea" id="RHEA:46608"/>
        <dbReference type="Rhea" id="RHEA-COMP:11060"/>
        <dbReference type="Rhea" id="RHEA-COMP:11605"/>
        <dbReference type="ChEBI" id="CHEBI:15378"/>
        <dbReference type="ChEBI" id="CHEBI:30013"/>
        <dbReference type="ChEBI" id="CHEBI:30616"/>
        <dbReference type="ChEBI" id="CHEBI:61977"/>
        <dbReference type="ChEBI" id="CHEBI:456216"/>
        <dbReference type="EC" id="2.7.11.1"/>
    </reaction>
</comment>
<evidence type="ECO:0000259" key="7">
    <source>
        <dbReference type="PROSITE" id="PS50011"/>
    </source>
</evidence>
<dbReference type="CDD" id="cd13999">
    <property type="entry name" value="STKc_MAP3K-like"/>
    <property type="match status" value="1"/>
</dbReference>
<reference evidence="8" key="1">
    <citation type="submission" date="2023-02" db="EMBL/GenBank/DDBJ databases">
        <title>Genome of toxic invasive species Heracleum sosnowskyi carries increased number of genes despite the absence of recent whole-genome duplications.</title>
        <authorList>
            <person name="Schelkunov M."/>
            <person name="Shtratnikova V."/>
            <person name="Makarenko M."/>
            <person name="Klepikova A."/>
            <person name="Omelchenko D."/>
            <person name="Novikova G."/>
            <person name="Obukhova E."/>
            <person name="Bogdanov V."/>
            <person name="Penin A."/>
            <person name="Logacheva M."/>
        </authorList>
    </citation>
    <scope>NUCLEOTIDE SEQUENCE</scope>
    <source>
        <strain evidence="8">Hsosn_3</strain>
        <tissue evidence="8">Leaf</tissue>
    </source>
</reference>
<protein>
    <submittedName>
        <fullName evidence="8">Serine/threonine-protein kinase STY13</fullName>
    </submittedName>
</protein>
<proteinExistence type="predicted"/>
<dbReference type="PANTHER" id="PTHR44329:SF271">
    <property type="entry name" value="ATMRK1"/>
    <property type="match status" value="1"/>
</dbReference>
<dbReference type="InterPro" id="IPR011009">
    <property type="entry name" value="Kinase-like_dom_sf"/>
</dbReference>
<dbReference type="GO" id="GO:0005524">
    <property type="term" value="F:ATP binding"/>
    <property type="evidence" value="ECO:0007669"/>
    <property type="project" value="UniProtKB-KW"/>
</dbReference>
<dbReference type="Gene3D" id="1.10.510.10">
    <property type="entry name" value="Transferase(Phosphotransferase) domain 1"/>
    <property type="match status" value="1"/>
</dbReference>
<dbReference type="Pfam" id="PF07714">
    <property type="entry name" value="PK_Tyr_Ser-Thr"/>
    <property type="match status" value="1"/>
</dbReference>
<name>A0AAD8I6F2_9APIA</name>
<keyword evidence="1" id="KW-0808">Transferase</keyword>
<feature type="domain" description="Protein kinase" evidence="7">
    <location>
        <begin position="92"/>
        <end position="374"/>
    </location>
</feature>
<dbReference type="Gene3D" id="3.30.200.20">
    <property type="entry name" value="Phosphorylase Kinase, domain 1"/>
    <property type="match status" value="1"/>
</dbReference>
<dbReference type="PRINTS" id="PR00109">
    <property type="entry name" value="TYRKINASE"/>
</dbReference>
<evidence type="ECO:0000256" key="6">
    <source>
        <dbReference type="ARBA" id="ARBA00048679"/>
    </source>
</evidence>
<evidence type="ECO:0000256" key="4">
    <source>
        <dbReference type="ARBA" id="ARBA00022840"/>
    </source>
</evidence>
<sequence>MELQKSKEKGKIEYGDVGMGLNLIRGRAKLSEKDTWGRATRSLNGKDMIFRADRVDLKNIDVQLEKHLNRVHSINSKQHVPTKDWELDLSKLDLKHFKAQGSYGTVYKGTYDKQDVAVKLLNWGEDGRATSAETAAVRAAFEQEVAVWHKLDHPNVAKFVGASMGTSDIKIPSRSSSTNEHANVPARACCVVVEFLPGGTLKDFLYKNRNRKLPFKIVVQLALDLARGLSYLHSNKIVHRDVKAENILLDSRRNLKITDFGFARFEALNPEDMTAKTGTVGYMAPEVIDGKPYNRKCDVYSFAICLWEIYCCDRPYANLSLANASSQVVQQNLRPKIPRCCPSVFANIMRKCWDANPEKRPSMDEAVRMLEAIVTSKGGGMVPKNLVRGCFCFGPAAPGRGH</sequence>
<keyword evidence="2" id="KW-0547">Nucleotide-binding</keyword>
<dbReference type="InterPro" id="IPR000719">
    <property type="entry name" value="Prot_kinase_dom"/>
</dbReference>